<sequence length="82" mass="9374">MSRPTPHRTPLRRISQGSLFALSRSQSYPNAPHDETESLQANLDGLKNPSDSLKSFNESFASWFYVMNMNALTTDWPQVLWC</sequence>
<dbReference type="InParanoid" id="A0A0C3G7P6"/>
<name>A0A0C3G7P6_PILCF</name>
<dbReference type="InterPro" id="IPR013962">
    <property type="entry name" value="DASH_Dam1"/>
</dbReference>
<dbReference type="Proteomes" id="UP000054166">
    <property type="component" value="Unassembled WGS sequence"/>
</dbReference>
<dbReference type="STRING" id="765440.A0A0C3G7P6"/>
<dbReference type="Pfam" id="PF08653">
    <property type="entry name" value="DASH_Dam1"/>
    <property type="match status" value="1"/>
</dbReference>
<protein>
    <submittedName>
        <fullName evidence="1">Uncharacterized protein</fullName>
    </submittedName>
</protein>
<evidence type="ECO:0000313" key="1">
    <source>
        <dbReference type="EMBL" id="KIM86671.1"/>
    </source>
</evidence>
<accession>A0A0C3G7P6</accession>
<keyword evidence="2" id="KW-1185">Reference proteome</keyword>
<evidence type="ECO:0000313" key="2">
    <source>
        <dbReference type="Proteomes" id="UP000054166"/>
    </source>
</evidence>
<dbReference type="GO" id="GO:0042729">
    <property type="term" value="C:DASH complex"/>
    <property type="evidence" value="ECO:0007669"/>
    <property type="project" value="InterPro"/>
</dbReference>
<dbReference type="GO" id="GO:0008608">
    <property type="term" value="P:attachment of spindle microtubules to kinetochore"/>
    <property type="evidence" value="ECO:0007669"/>
    <property type="project" value="InterPro"/>
</dbReference>
<gene>
    <name evidence="1" type="ORF">PILCRDRAFT_96065</name>
</gene>
<dbReference type="GO" id="GO:0072686">
    <property type="term" value="C:mitotic spindle"/>
    <property type="evidence" value="ECO:0007669"/>
    <property type="project" value="InterPro"/>
</dbReference>
<reference evidence="2" key="2">
    <citation type="submission" date="2015-01" db="EMBL/GenBank/DDBJ databases">
        <title>Evolutionary Origins and Diversification of the Mycorrhizal Mutualists.</title>
        <authorList>
            <consortium name="DOE Joint Genome Institute"/>
            <consortium name="Mycorrhizal Genomics Consortium"/>
            <person name="Kohler A."/>
            <person name="Kuo A."/>
            <person name="Nagy L.G."/>
            <person name="Floudas D."/>
            <person name="Copeland A."/>
            <person name="Barry K.W."/>
            <person name="Cichocki N."/>
            <person name="Veneault-Fourrey C."/>
            <person name="LaButti K."/>
            <person name="Lindquist E.A."/>
            <person name="Lipzen A."/>
            <person name="Lundell T."/>
            <person name="Morin E."/>
            <person name="Murat C."/>
            <person name="Riley R."/>
            <person name="Ohm R."/>
            <person name="Sun H."/>
            <person name="Tunlid A."/>
            <person name="Henrissat B."/>
            <person name="Grigoriev I.V."/>
            <person name="Hibbett D.S."/>
            <person name="Martin F."/>
        </authorList>
    </citation>
    <scope>NUCLEOTIDE SEQUENCE [LARGE SCALE GENOMIC DNA]</scope>
    <source>
        <strain evidence="2">F 1598</strain>
    </source>
</reference>
<dbReference type="OrthoDB" id="5586015at2759"/>
<organism evidence="1 2">
    <name type="scientific">Piloderma croceum (strain F 1598)</name>
    <dbReference type="NCBI Taxonomy" id="765440"/>
    <lineage>
        <taxon>Eukaryota</taxon>
        <taxon>Fungi</taxon>
        <taxon>Dikarya</taxon>
        <taxon>Basidiomycota</taxon>
        <taxon>Agaricomycotina</taxon>
        <taxon>Agaricomycetes</taxon>
        <taxon>Agaricomycetidae</taxon>
        <taxon>Atheliales</taxon>
        <taxon>Atheliaceae</taxon>
        <taxon>Piloderma</taxon>
    </lineage>
</organism>
<dbReference type="EMBL" id="KN832981">
    <property type="protein sequence ID" value="KIM86671.1"/>
    <property type="molecule type" value="Genomic_DNA"/>
</dbReference>
<dbReference type="AlphaFoldDB" id="A0A0C3G7P6"/>
<proteinExistence type="predicted"/>
<reference evidence="1 2" key="1">
    <citation type="submission" date="2014-04" db="EMBL/GenBank/DDBJ databases">
        <authorList>
            <consortium name="DOE Joint Genome Institute"/>
            <person name="Kuo A."/>
            <person name="Tarkka M."/>
            <person name="Buscot F."/>
            <person name="Kohler A."/>
            <person name="Nagy L.G."/>
            <person name="Floudas D."/>
            <person name="Copeland A."/>
            <person name="Barry K.W."/>
            <person name="Cichocki N."/>
            <person name="Veneault-Fourrey C."/>
            <person name="LaButti K."/>
            <person name="Lindquist E.A."/>
            <person name="Lipzen A."/>
            <person name="Lundell T."/>
            <person name="Morin E."/>
            <person name="Murat C."/>
            <person name="Sun H."/>
            <person name="Tunlid A."/>
            <person name="Henrissat B."/>
            <person name="Grigoriev I.V."/>
            <person name="Hibbett D.S."/>
            <person name="Martin F."/>
            <person name="Nordberg H.P."/>
            <person name="Cantor M.N."/>
            <person name="Hua S.X."/>
        </authorList>
    </citation>
    <scope>NUCLEOTIDE SEQUENCE [LARGE SCALE GENOMIC DNA]</scope>
    <source>
        <strain evidence="1 2">F 1598</strain>
    </source>
</reference>
<dbReference type="HOGENOM" id="CLU_083960_2_1_1"/>